<organism evidence="2 3">
    <name type="scientific">Mizuhopecten yessoensis</name>
    <name type="common">Japanese scallop</name>
    <name type="synonym">Patinopecten yessoensis</name>
    <dbReference type="NCBI Taxonomy" id="6573"/>
    <lineage>
        <taxon>Eukaryota</taxon>
        <taxon>Metazoa</taxon>
        <taxon>Spiralia</taxon>
        <taxon>Lophotrochozoa</taxon>
        <taxon>Mollusca</taxon>
        <taxon>Bivalvia</taxon>
        <taxon>Autobranchia</taxon>
        <taxon>Pteriomorphia</taxon>
        <taxon>Pectinida</taxon>
        <taxon>Pectinoidea</taxon>
        <taxon>Pectinidae</taxon>
        <taxon>Mizuhopecten</taxon>
    </lineage>
</organism>
<dbReference type="AlphaFoldDB" id="A0A210QRI2"/>
<name>A0A210QRI2_MIZYE</name>
<keyword evidence="3" id="KW-1185">Reference proteome</keyword>
<evidence type="ECO:0000256" key="1">
    <source>
        <dbReference type="SAM" id="MobiDB-lite"/>
    </source>
</evidence>
<dbReference type="Proteomes" id="UP000242188">
    <property type="component" value="Unassembled WGS sequence"/>
</dbReference>
<evidence type="ECO:0000313" key="3">
    <source>
        <dbReference type="Proteomes" id="UP000242188"/>
    </source>
</evidence>
<evidence type="ECO:0000313" key="2">
    <source>
        <dbReference type="EMBL" id="OWF51298.1"/>
    </source>
</evidence>
<protein>
    <submittedName>
        <fullName evidence="2">Uncharacterized protein</fullName>
    </submittedName>
</protein>
<feature type="region of interest" description="Disordered" evidence="1">
    <location>
        <begin position="127"/>
        <end position="159"/>
    </location>
</feature>
<proteinExistence type="predicted"/>
<accession>A0A210QRI2</accession>
<reference evidence="2 3" key="1">
    <citation type="journal article" date="2017" name="Nat. Ecol. Evol.">
        <title>Scallop genome provides insights into evolution of bilaterian karyotype and development.</title>
        <authorList>
            <person name="Wang S."/>
            <person name="Zhang J."/>
            <person name="Jiao W."/>
            <person name="Li J."/>
            <person name="Xun X."/>
            <person name="Sun Y."/>
            <person name="Guo X."/>
            <person name="Huan P."/>
            <person name="Dong B."/>
            <person name="Zhang L."/>
            <person name="Hu X."/>
            <person name="Sun X."/>
            <person name="Wang J."/>
            <person name="Zhao C."/>
            <person name="Wang Y."/>
            <person name="Wang D."/>
            <person name="Huang X."/>
            <person name="Wang R."/>
            <person name="Lv J."/>
            <person name="Li Y."/>
            <person name="Zhang Z."/>
            <person name="Liu B."/>
            <person name="Lu W."/>
            <person name="Hui Y."/>
            <person name="Liang J."/>
            <person name="Zhou Z."/>
            <person name="Hou R."/>
            <person name="Li X."/>
            <person name="Liu Y."/>
            <person name="Li H."/>
            <person name="Ning X."/>
            <person name="Lin Y."/>
            <person name="Zhao L."/>
            <person name="Xing Q."/>
            <person name="Dou J."/>
            <person name="Li Y."/>
            <person name="Mao J."/>
            <person name="Guo H."/>
            <person name="Dou H."/>
            <person name="Li T."/>
            <person name="Mu C."/>
            <person name="Jiang W."/>
            <person name="Fu Q."/>
            <person name="Fu X."/>
            <person name="Miao Y."/>
            <person name="Liu J."/>
            <person name="Yu Q."/>
            <person name="Li R."/>
            <person name="Liao H."/>
            <person name="Li X."/>
            <person name="Kong Y."/>
            <person name="Jiang Z."/>
            <person name="Chourrout D."/>
            <person name="Li R."/>
            <person name="Bao Z."/>
        </authorList>
    </citation>
    <scope>NUCLEOTIDE SEQUENCE [LARGE SCALE GENOMIC DNA]</scope>
    <source>
        <strain evidence="2 3">PY_sf001</strain>
    </source>
</reference>
<dbReference type="OrthoDB" id="6160675at2759"/>
<sequence>MSSIVLMIWINDDPIQGNILKISTIVEPRIAFGEYREGQRVRVKCPGFGIQSGVIGKIGDDSKRKEFQELLAGPGFKKLVETVCGGKPMEKESGPYLVEDIDAIASKSDDGLTTGTAAPIRIPRIKKKRSLRDMHQDGSENEAYSNNGSEHGEITSDDDLQLINRPLKKKTKTQTTNQDIEALKVKKDVAKTKRDAQKAREKVGQMVSSVLVDGDGHVDTPSVSEKLIAIVNNTNTILAMVHQLFEKQADIERQLAEITSCHLFQLYGKSLRDDQKESLWMNDILVASNLTKITVEY</sequence>
<dbReference type="EMBL" id="NEDP02002300">
    <property type="protein sequence ID" value="OWF51298.1"/>
    <property type="molecule type" value="Genomic_DNA"/>
</dbReference>
<gene>
    <name evidence="2" type="ORF">KP79_PYT24272</name>
</gene>
<comment type="caution">
    <text evidence="2">The sequence shown here is derived from an EMBL/GenBank/DDBJ whole genome shotgun (WGS) entry which is preliminary data.</text>
</comment>